<keyword evidence="1" id="KW-0812">Transmembrane</keyword>
<evidence type="ECO:0000313" key="2">
    <source>
        <dbReference type="EMBL" id="OGM32003.1"/>
    </source>
</evidence>
<evidence type="ECO:0000256" key="1">
    <source>
        <dbReference type="SAM" id="Phobius"/>
    </source>
</evidence>
<feature type="transmembrane region" description="Helical" evidence="1">
    <location>
        <begin position="142"/>
        <end position="163"/>
    </location>
</feature>
<dbReference type="PANTHER" id="PTHR43845:SF1">
    <property type="entry name" value="BLR5969 PROTEIN"/>
    <property type="match status" value="1"/>
</dbReference>
<keyword evidence="1" id="KW-0472">Membrane</keyword>
<name>A0A1F7YXE9_9BACT</name>
<gene>
    <name evidence="2" type="ORF">A2803_02845</name>
</gene>
<dbReference type="SUPFAM" id="SSF56801">
    <property type="entry name" value="Acetyl-CoA synthetase-like"/>
    <property type="match status" value="1"/>
</dbReference>
<proteinExistence type="predicted"/>
<comment type="caution">
    <text evidence="2">The sequence shown here is derived from an EMBL/GenBank/DDBJ whole genome shotgun (WGS) entry which is preliminary data.</text>
</comment>
<dbReference type="Proteomes" id="UP000178870">
    <property type="component" value="Unassembled WGS sequence"/>
</dbReference>
<reference evidence="2 3" key="1">
    <citation type="journal article" date="2016" name="Nat. Commun.">
        <title>Thousands of microbial genomes shed light on interconnected biogeochemical processes in an aquifer system.</title>
        <authorList>
            <person name="Anantharaman K."/>
            <person name="Brown C.T."/>
            <person name="Hug L.A."/>
            <person name="Sharon I."/>
            <person name="Castelle C.J."/>
            <person name="Probst A.J."/>
            <person name="Thomas B.C."/>
            <person name="Singh A."/>
            <person name="Wilkins M.J."/>
            <person name="Karaoz U."/>
            <person name="Brodie E.L."/>
            <person name="Williams K.H."/>
            <person name="Hubbard S.S."/>
            <person name="Banfield J.F."/>
        </authorList>
    </citation>
    <scope>NUCLEOTIDE SEQUENCE [LARGE SCALE GENOMIC DNA]</scope>
</reference>
<dbReference type="InterPro" id="IPR042099">
    <property type="entry name" value="ANL_N_sf"/>
</dbReference>
<organism evidence="2 3">
    <name type="scientific">Candidatus Woesebacteria bacterium RIFCSPHIGHO2_01_FULL_44_21</name>
    <dbReference type="NCBI Taxonomy" id="1802503"/>
    <lineage>
        <taxon>Bacteria</taxon>
        <taxon>Candidatus Woeseibacteriota</taxon>
    </lineage>
</organism>
<dbReference type="EMBL" id="MGGP01000019">
    <property type="protein sequence ID" value="OGM32003.1"/>
    <property type="molecule type" value="Genomic_DNA"/>
</dbReference>
<evidence type="ECO:0008006" key="4">
    <source>
        <dbReference type="Google" id="ProtNLM"/>
    </source>
</evidence>
<sequence>MYKNPAYNYSARSTLKLIKESRGAYWAKKREINSLDLFHRAASQVPAYKKFLKKHNVNQNEIRTWRDFQALPQMNKENYLRKYKLNELVWEGSLKQPLVFTATSGSTGEPVYFVRNQQLDWQYSVILENFIKEGMKDKPGPVLIIISFGMGLWIGGIITYKAFELAAQRSNLPVSIITPGINKREIINSLRRLSSHYGQTIIVGYPPFVKDVIDEAPEQGIDIDKLNIRMLFAAEAITEEFRDYVAEKTKMKSCFVDTMNIYGSADIGAMAYETGVSILVKRLAMKTPELFKDIFNDIYKTPTLAQFNPLYISFEEVDKQLLLTGNSAMPLVRYAIGDNGGVFSYDDLVKKMRNHGTSLDKELKKVGIDKNVAKLPFVYVYERKDFSVKLHLRDIYPQIIKDALLSPGINEILTGKFTMTTKYNARQNQYLELNLEERKGRKVSREAADLIKKTILKALYLKTDGPGDPNEFVKRPNLLKLVFWPAEYPLHFATGIKQEWVKKA</sequence>
<protein>
    <recommendedName>
        <fullName evidence="4">AMP-dependent synthetase/ligase domain-containing protein</fullName>
    </recommendedName>
</protein>
<dbReference type="PANTHER" id="PTHR43845">
    <property type="entry name" value="BLR5969 PROTEIN"/>
    <property type="match status" value="1"/>
</dbReference>
<keyword evidence="1" id="KW-1133">Transmembrane helix</keyword>
<dbReference type="AlphaFoldDB" id="A0A1F7YXE9"/>
<dbReference type="Gene3D" id="3.40.50.12780">
    <property type="entry name" value="N-terminal domain of ligase-like"/>
    <property type="match status" value="1"/>
</dbReference>
<accession>A0A1F7YXE9</accession>
<evidence type="ECO:0000313" key="3">
    <source>
        <dbReference type="Proteomes" id="UP000178870"/>
    </source>
</evidence>